<evidence type="ECO:0000313" key="1">
    <source>
        <dbReference type="EMBL" id="TPE39738.1"/>
    </source>
</evidence>
<comment type="caution">
    <text evidence="1">The sequence shown here is derived from an EMBL/GenBank/DDBJ whole genome shotgun (WGS) entry which is preliminary data.</text>
</comment>
<organism evidence="1 2">
    <name type="scientific">Pontibacter mangrovi</name>
    <dbReference type="NCBI Taxonomy" id="2589816"/>
    <lineage>
        <taxon>Bacteria</taxon>
        <taxon>Pseudomonadati</taxon>
        <taxon>Bacteroidota</taxon>
        <taxon>Cytophagia</taxon>
        <taxon>Cytophagales</taxon>
        <taxon>Hymenobacteraceae</taxon>
        <taxon>Pontibacter</taxon>
    </lineage>
</organism>
<name>A0A501VRB0_9BACT</name>
<dbReference type="AlphaFoldDB" id="A0A501VRB0"/>
<proteinExistence type="predicted"/>
<accession>A0A501VRB0</accession>
<dbReference type="NCBIfam" id="TIGR03781">
    <property type="entry name" value="Bac_Flav_CT_K"/>
    <property type="match status" value="1"/>
</dbReference>
<dbReference type="OrthoDB" id="1039148at2"/>
<protein>
    <submittedName>
        <fullName evidence="1">Conjugative transposon protein TraK</fullName>
    </submittedName>
</protein>
<reference evidence="1 2" key="1">
    <citation type="submission" date="2019-06" db="EMBL/GenBank/DDBJ databases">
        <title>A novel bacterium of genus Pontibacter, isolated from marine sediment.</title>
        <authorList>
            <person name="Huang H."/>
            <person name="Mo K."/>
            <person name="Hu Y."/>
        </authorList>
    </citation>
    <scope>NUCLEOTIDE SEQUENCE [LARGE SCALE GENOMIC DNA]</scope>
    <source>
        <strain evidence="1 2">HB172049</strain>
    </source>
</reference>
<dbReference type="Proteomes" id="UP000316727">
    <property type="component" value="Unassembled WGS sequence"/>
</dbReference>
<gene>
    <name evidence="1" type="primary">traK</name>
    <name evidence="1" type="ORF">FJM65_20745</name>
</gene>
<dbReference type="InterPro" id="IPR022276">
    <property type="entry name" value="Conjug_transposon_TraK"/>
</dbReference>
<keyword evidence="2" id="KW-1185">Reference proteome</keyword>
<dbReference type="EMBL" id="VFRQ01000020">
    <property type="protein sequence ID" value="TPE39738.1"/>
    <property type="molecule type" value="Genomic_DNA"/>
</dbReference>
<evidence type="ECO:0000313" key="2">
    <source>
        <dbReference type="Proteomes" id="UP000316727"/>
    </source>
</evidence>
<sequence>MIQNLEKKMKLAFAVSLGSFVTSLLIVGTVCAFAFRFAEAQRKKIYVIDHSVPLLVAQTGQRVNRTVEYKAHVNLFHLLFFTLPPDDAHIKHNIAKAMYLVDASGLAQYNNLKEKGYYNQILASSAVLTIRTDSVQVDARRHFRYYATQRIERESSVLKRQLITEGDLQEVPRTENNPHGLLIKNWKTIVNKDLAYAEKKTF</sequence>